<dbReference type="GO" id="GO:0045025">
    <property type="term" value="C:mitochondrial degradosome"/>
    <property type="evidence" value="ECO:0007669"/>
    <property type="project" value="TreeGrafter"/>
</dbReference>
<dbReference type="Pfam" id="PF12513">
    <property type="entry name" value="SUV3_C"/>
    <property type="match status" value="1"/>
</dbReference>
<keyword evidence="5" id="KW-0347">Helicase</keyword>
<dbReference type="FunFam" id="1.20.272.40:FF:000002">
    <property type="entry name" value="ATP-dependent RNA helicase SUV3, mitochondrial"/>
    <property type="match status" value="1"/>
</dbReference>
<keyword evidence="7" id="KW-0496">Mitochondrion</keyword>
<dbReference type="InterPro" id="IPR041082">
    <property type="entry name" value="Suv3_C_1"/>
</dbReference>
<dbReference type="AlphaFoldDB" id="A0AAV9BZL3"/>
<dbReference type="Gene3D" id="3.40.50.300">
    <property type="entry name" value="P-loop containing nucleotide triphosphate hydrolases"/>
    <property type="match status" value="1"/>
</dbReference>
<keyword evidence="7" id="KW-1135">Mitochondrion nucleoid</keyword>
<feature type="domain" description="ATP-dependent RNA helicase SUV3 C-terminal" evidence="9">
    <location>
        <begin position="209"/>
        <end position="256"/>
    </location>
</feature>
<evidence type="ECO:0000313" key="11">
    <source>
        <dbReference type="EMBL" id="KAK1281542.1"/>
    </source>
</evidence>
<organism evidence="11 12">
    <name type="scientific">Acorus calamus</name>
    <name type="common">Sweet flag</name>
    <dbReference type="NCBI Taxonomy" id="4465"/>
    <lineage>
        <taxon>Eukaryota</taxon>
        <taxon>Viridiplantae</taxon>
        <taxon>Streptophyta</taxon>
        <taxon>Embryophyta</taxon>
        <taxon>Tracheophyta</taxon>
        <taxon>Spermatophyta</taxon>
        <taxon>Magnoliopsida</taxon>
        <taxon>Liliopsida</taxon>
        <taxon>Acoraceae</taxon>
        <taxon>Acorus</taxon>
    </lineage>
</organism>
<dbReference type="InterPro" id="IPR027417">
    <property type="entry name" value="P-loop_NTPase"/>
</dbReference>
<evidence type="ECO:0000256" key="6">
    <source>
        <dbReference type="ARBA" id="ARBA00022840"/>
    </source>
</evidence>
<dbReference type="InterPro" id="IPR001650">
    <property type="entry name" value="Helicase_C-like"/>
</dbReference>
<evidence type="ECO:0000256" key="4">
    <source>
        <dbReference type="ARBA" id="ARBA00022801"/>
    </source>
</evidence>
<evidence type="ECO:0000313" key="12">
    <source>
        <dbReference type="Proteomes" id="UP001180020"/>
    </source>
</evidence>
<evidence type="ECO:0000256" key="7">
    <source>
        <dbReference type="ARBA" id="ARBA00023271"/>
    </source>
</evidence>
<sequence>MFNDEGSDFDVLVASDAIGMGLNLNISRIIFSTLEKFDGIETRKLTVSEIKQIAGRAGRYGSKFPTGEVTCIDGEDLPLLHSSLKSFSPQLERAGLFPSYDLLYLYSRLHPRIGLHSLLEEFLEKAKLSSNYFISDCEEILKVAAVVDGLPLALHDKYLFCISPVEMNDEISSGGLAQFAENYAKKGLVRLKEIFTPGMLQVPKSQTELKELESVHKVLDLYVWLSFRFEDSFPDHELASSQKAICSLLIEEFLQRLGWQKPRRRRVSARSTFRSALPQACRK</sequence>
<evidence type="ECO:0008006" key="13">
    <source>
        <dbReference type="Google" id="ProtNLM"/>
    </source>
</evidence>
<evidence type="ECO:0000256" key="2">
    <source>
        <dbReference type="ARBA" id="ARBA00011661"/>
    </source>
</evidence>
<dbReference type="Proteomes" id="UP001180020">
    <property type="component" value="Unassembled WGS sequence"/>
</dbReference>
<dbReference type="GO" id="GO:0016787">
    <property type="term" value="F:hydrolase activity"/>
    <property type="evidence" value="ECO:0007669"/>
    <property type="project" value="UniProtKB-KW"/>
</dbReference>
<dbReference type="PANTHER" id="PTHR12131:SF1">
    <property type="entry name" value="ATP-DEPENDENT RNA HELICASE SUPV3L1, MITOCHONDRIAL-RELATED"/>
    <property type="match status" value="1"/>
</dbReference>
<name>A0AAV9BZL3_ACOCL</name>
<keyword evidence="12" id="KW-1185">Reference proteome</keyword>
<reference evidence="11" key="1">
    <citation type="journal article" date="2023" name="Nat. Commun.">
        <title>Diploid and tetraploid genomes of Acorus and the evolution of monocots.</title>
        <authorList>
            <person name="Ma L."/>
            <person name="Liu K.W."/>
            <person name="Li Z."/>
            <person name="Hsiao Y.Y."/>
            <person name="Qi Y."/>
            <person name="Fu T."/>
            <person name="Tang G.D."/>
            <person name="Zhang D."/>
            <person name="Sun W.H."/>
            <person name="Liu D.K."/>
            <person name="Li Y."/>
            <person name="Chen G.Z."/>
            <person name="Liu X.D."/>
            <person name="Liao X.Y."/>
            <person name="Jiang Y.T."/>
            <person name="Yu X."/>
            <person name="Hao Y."/>
            <person name="Huang J."/>
            <person name="Zhao X.W."/>
            <person name="Ke S."/>
            <person name="Chen Y.Y."/>
            <person name="Wu W.L."/>
            <person name="Hsu J.L."/>
            <person name="Lin Y.F."/>
            <person name="Huang M.D."/>
            <person name="Li C.Y."/>
            <person name="Huang L."/>
            <person name="Wang Z.W."/>
            <person name="Zhao X."/>
            <person name="Zhong W.Y."/>
            <person name="Peng D.H."/>
            <person name="Ahmad S."/>
            <person name="Lan S."/>
            <person name="Zhang J.S."/>
            <person name="Tsai W.C."/>
            <person name="Van de Peer Y."/>
            <person name="Liu Z.J."/>
        </authorList>
    </citation>
    <scope>NUCLEOTIDE SEQUENCE</scope>
    <source>
        <strain evidence="11">CP</strain>
    </source>
</reference>
<dbReference type="FunFam" id="1.20.58.1080:FF:000003">
    <property type="entry name" value="DExH-box ATP-dependent RNA helicase DExH16 mitochondrial"/>
    <property type="match status" value="1"/>
</dbReference>
<evidence type="ECO:0000259" key="10">
    <source>
        <dbReference type="Pfam" id="PF18147"/>
    </source>
</evidence>
<dbReference type="Gene3D" id="1.20.272.40">
    <property type="match status" value="1"/>
</dbReference>
<evidence type="ECO:0000256" key="5">
    <source>
        <dbReference type="ARBA" id="ARBA00022806"/>
    </source>
</evidence>
<comment type="caution">
    <text evidence="11">The sequence shown here is derived from an EMBL/GenBank/DDBJ whole genome shotgun (WGS) entry which is preliminary data.</text>
</comment>
<dbReference type="GO" id="GO:0000965">
    <property type="term" value="P:mitochondrial RNA 3'-end processing"/>
    <property type="evidence" value="ECO:0007669"/>
    <property type="project" value="TreeGrafter"/>
</dbReference>
<keyword evidence="6" id="KW-0067">ATP-binding</keyword>
<dbReference type="GO" id="GO:0005524">
    <property type="term" value="F:ATP binding"/>
    <property type="evidence" value="ECO:0007669"/>
    <property type="project" value="UniProtKB-KW"/>
</dbReference>
<dbReference type="InterPro" id="IPR022192">
    <property type="entry name" value="SUV3_C"/>
</dbReference>
<feature type="domain" description="Suv3 C-terminal" evidence="10">
    <location>
        <begin position="143"/>
        <end position="184"/>
    </location>
</feature>
<dbReference type="InterPro" id="IPR050699">
    <property type="entry name" value="RNA-DNA_Helicase"/>
</dbReference>
<dbReference type="SUPFAM" id="SSF52540">
    <property type="entry name" value="P-loop containing nucleoside triphosphate hydrolases"/>
    <property type="match status" value="1"/>
</dbReference>
<comment type="subcellular location">
    <subcellularLocation>
        <location evidence="1">Mitochondrion matrix</location>
        <location evidence="1">Mitochondrion nucleoid</location>
    </subcellularLocation>
</comment>
<comment type="subunit">
    <text evidence="2">Homodimer; in free form. Component of the mitochondrial degradosome (mtEXO) complex which is a heteropentamer containing 2 copies of SUPV3L1 and 3 copies of PNPT1.</text>
</comment>
<dbReference type="Pfam" id="PF00271">
    <property type="entry name" value="Helicase_C"/>
    <property type="match status" value="1"/>
</dbReference>
<protein>
    <recommendedName>
        <fullName evidence="13">RNA helicase</fullName>
    </recommendedName>
</protein>
<dbReference type="Pfam" id="PF18147">
    <property type="entry name" value="Suv3_C_1"/>
    <property type="match status" value="1"/>
</dbReference>
<dbReference type="EMBL" id="JAUJYO010000022">
    <property type="protein sequence ID" value="KAK1281542.1"/>
    <property type="molecule type" value="Genomic_DNA"/>
</dbReference>
<feature type="domain" description="Helicase C-terminal" evidence="8">
    <location>
        <begin position="7"/>
        <end position="61"/>
    </location>
</feature>
<accession>A0AAV9BZL3</accession>
<keyword evidence="3" id="KW-0547">Nucleotide-binding</keyword>
<proteinExistence type="predicted"/>
<dbReference type="GO" id="GO:0042645">
    <property type="term" value="C:mitochondrial nucleoid"/>
    <property type="evidence" value="ECO:0007669"/>
    <property type="project" value="UniProtKB-SubCell"/>
</dbReference>
<evidence type="ECO:0000256" key="1">
    <source>
        <dbReference type="ARBA" id="ARBA00004436"/>
    </source>
</evidence>
<dbReference type="GO" id="GO:0004386">
    <property type="term" value="F:helicase activity"/>
    <property type="evidence" value="ECO:0007669"/>
    <property type="project" value="UniProtKB-KW"/>
</dbReference>
<gene>
    <name evidence="11" type="ORF">QJS10_CPB22g01222</name>
</gene>
<dbReference type="PANTHER" id="PTHR12131">
    <property type="entry name" value="ATP-DEPENDENT RNA AND DNA HELICASE"/>
    <property type="match status" value="1"/>
</dbReference>
<evidence type="ECO:0000259" key="9">
    <source>
        <dbReference type="Pfam" id="PF12513"/>
    </source>
</evidence>
<dbReference type="Gene3D" id="1.20.58.1080">
    <property type="match status" value="1"/>
</dbReference>
<reference evidence="11" key="2">
    <citation type="submission" date="2023-06" db="EMBL/GenBank/DDBJ databases">
        <authorList>
            <person name="Ma L."/>
            <person name="Liu K.-W."/>
            <person name="Li Z."/>
            <person name="Hsiao Y.-Y."/>
            <person name="Qi Y."/>
            <person name="Fu T."/>
            <person name="Tang G."/>
            <person name="Zhang D."/>
            <person name="Sun W.-H."/>
            <person name="Liu D.-K."/>
            <person name="Li Y."/>
            <person name="Chen G.-Z."/>
            <person name="Liu X.-D."/>
            <person name="Liao X.-Y."/>
            <person name="Jiang Y.-T."/>
            <person name="Yu X."/>
            <person name="Hao Y."/>
            <person name="Huang J."/>
            <person name="Zhao X.-W."/>
            <person name="Ke S."/>
            <person name="Chen Y.-Y."/>
            <person name="Wu W.-L."/>
            <person name="Hsu J.-L."/>
            <person name="Lin Y.-F."/>
            <person name="Huang M.-D."/>
            <person name="Li C.-Y."/>
            <person name="Huang L."/>
            <person name="Wang Z.-W."/>
            <person name="Zhao X."/>
            <person name="Zhong W.-Y."/>
            <person name="Peng D.-H."/>
            <person name="Ahmad S."/>
            <person name="Lan S."/>
            <person name="Zhang J.-S."/>
            <person name="Tsai W.-C."/>
            <person name="Van De Peer Y."/>
            <person name="Liu Z.-J."/>
        </authorList>
    </citation>
    <scope>NUCLEOTIDE SEQUENCE</scope>
    <source>
        <strain evidence="11">CP</strain>
        <tissue evidence="11">Leaves</tissue>
    </source>
</reference>
<evidence type="ECO:0000259" key="8">
    <source>
        <dbReference type="Pfam" id="PF00271"/>
    </source>
</evidence>
<keyword evidence="4" id="KW-0378">Hydrolase</keyword>
<evidence type="ECO:0000256" key="3">
    <source>
        <dbReference type="ARBA" id="ARBA00022741"/>
    </source>
</evidence>